<evidence type="ECO:0000313" key="3">
    <source>
        <dbReference type="Proteomes" id="UP000025756"/>
    </source>
</evidence>
<accession>A0ABR4RAK3</accession>
<sequence>MRERGGRLGGSGHGDSWWDNERQPVLSRFPRPGAWRPCANIAGFPQFRIFDAQ</sequence>
<protein>
    <submittedName>
        <fullName evidence="2">Uncharacterized protein</fullName>
    </submittedName>
</protein>
<organism evidence="2 3">
    <name type="scientific">Bordetella bronchiseptica 00-P-2796</name>
    <dbReference type="NCBI Taxonomy" id="1331199"/>
    <lineage>
        <taxon>Bacteria</taxon>
        <taxon>Pseudomonadati</taxon>
        <taxon>Pseudomonadota</taxon>
        <taxon>Betaproteobacteria</taxon>
        <taxon>Burkholderiales</taxon>
        <taxon>Alcaligenaceae</taxon>
        <taxon>Bordetella</taxon>
    </lineage>
</organism>
<gene>
    <name evidence="2" type="ORF">L490_3840</name>
</gene>
<name>A0ABR4RAK3_BORBO</name>
<evidence type="ECO:0000256" key="1">
    <source>
        <dbReference type="SAM" id="MobiDB-lite"/>
    </source>
</evidence>
<keyword evidence="3" id="KW-1185">Reference proteome</keyword>
<feature type="region of interest" description="Disordered" evidence="1">
    <location>
        <begin position="1"/>
        <end position="21"/>
    </location>
</feature>
<comment type="caution">
    <text evidence="2">The sequence shown here is derived from an EMBL/GenBank/DDBJ whole genome shotgun (WGS) entry which is preliminary data.</text>
</comment>
<proteinExistence type="predicted"/>
<evidence type="ECO:0000313" key="2">
    <source>
        <dbReference type="EMBL" id="KCV32863.1"/>
    </source>
</evidence>
<dbReference type="EMBL" id="JGWH01000128">
    <property type="protein sequence ID" value="KCV32863.1"/>
    <property type="molecule type" value="Genomic_DNA"/>
</dbReference>
<reference evidence="2 3" key="1">
    <citation type="submission" date="2014-03" db="EMBL/GenBank/DDBJ databases">
        <title>Genome sequence of Bordetella bronchiseptica.</title>
        <authorList>
            <person name="Harvill E."/>
            <person name="Goodfield L.L."/>
            <person name="Ivanov Y.V."/>
            <person name="Meyer J.A."/>
            <person name="Muse S.J."/>
            <person name="Jacobs N."/>
            <person name="Bendor L."/>
            <person name="Smallridge W.E."/>
            <person name="Brinkac L.M."/>
            <person name="Sanka R."/>
            <person name="Kim M."/>
            <person name="Losada L."/>
        </authorList>
    </citation>
    <scope>NUCLEOTIDE SEQUENCE [LARGE SCALE GENOMIC DNA]</scope>
    <source>
        <strain evidence="2 3">00-P-2796</strain>
    </source>
</reference>
<dbReference type="Proteomes" id="UP000025756">
    <property type="component" value="Unassembled WGS sequence"/>
</dbReference>